<evidence type="ECO:0000313" key="2">
    <source>
        <dbReference type="Proteomes" id="UP000314294"/>
    </source>
</evidence>
<gene>
    <name evidence="1" type="ORF">EYF80_050010</name>
</gene>
<organism evidence="1 2">
    <name type="scientific">Liparis tanakae</name>
    <name type="common">Tanaka's snailfish</name>
    <dbReference type="NCBI Taxonomy" id="230148"/>
    <lineage>
        <taxon>Eukaryota</taxon>
        <taxon>Metazoa</taxon>
        <taxon>Chordata</taxon>
        <taxon>Craniata</taxon>
        <taxon>Vertebrata</taxon>
        <taxon>Euteleostomi</taxon>
        <taxon>Actinopterygii</taxon>
        <taxon>Neopterygii</taxon>
        <taxon>Teleostei</taxon>
        <taxon>Neoteleostei</taxon>
        <taxon>Acanthomorphata</taxon>
        <taxon>Eupercaria</taxon>
        <taxon>Perciformes</taxon>
        <taxon>Cottioidei</taxon>
        <taxon>Cottales</taxon>
        <taxon>Liparidae</taxon>
        <taxon>Liparis</taxon>
    </lineage>
</organism>
<comment type="caution">
    <text evidence="1">The sequence shown here is derived from an EMBL/GenBank/DDBJ whole genome shotgun (WGS) entry which is preliminary data.</text>
</comment>
<name>A0A4Z2FF83_9TELE</name>
<reference evidence="1 2" key="1">
    <citation type="submission" date="2019-03" db="EMBL/GenBank/DDBJ databases">
        <title>First draft genome of Liparis tanakae, snailfish: a comprehensive survey of snailfish specific genes.</title>
        <authorList>
            <person name="Kim W."/>
            <person name="Song I."/>
            <person name="Jeong J.-H."/>
            <person name="Kim D."/>
            <person name="Kim S."/>
            <person name="Ryu S."/>
            <person name="Song J.Y."/>
            <person name="Lee S.K."/>
        </authorList>
    </citation>
    <scope>NUCLEOTIDE SEQUENCE [LARGE SCALE GENOMIC DNA]</scope>
    <source>
        <tissue evidence="1">Muscle</tissue>
    </source>
</reference>
<dbReference type="EMBL" id="SRLO01001244">
    <property type="protein sequence ID" value="TNN39829.1"/>
    <property type="molecule type" value="Genomic_DNA"/>
</dbReference>
<evidence type="ECO:0000313" key="1">
    <source>
        <dbReference type="EMBL" id="TNN39829.1"/>
    </source>
</evidence>
<keyword evidence="2" id="KW-1185">Reference proteome</keyword>
<dbReference type="Proteomes" id="UP000314294">
    <property type="component" value="Unassembled WGS sequence"/>
</dbReference>
<dbReference type="AlphaFoldDB" id="A0A4Z2FF83"/>
<protein>
    <submittedName>
        <fullName evidence="1">Uncharacterized protein</fullName>
    </submittedName>
</protein>
<accession>A0A4Z2FF83</accession>
<sequence>MADGLKMERLWIWTASKDVEQRSPRSILALMSVTQRSGCRATRARQVIGAVRRFPVPQIHHINSLLKLLWTARSAADVLRESAS</sequence>
<proteinExistence type="predicted"/>